<keyword evidence="3" id="KW-1185">Reference proteome</keyword>
<dbReference type="EMBL" id="JBHUOX010000017">
    <property type="protein sequence ID" value="MFD3002524.1"/>
    <property type="molecule type" value="Genomic_DNA"/>
</dbReference>
<sequence>MVSRTHTRSLGILALLCFALWFCPATVVLAQQTDSAQTQTSPPQRWLIETKDGSVFQGTYLGQSEAGIRLLTESAGEILIPMSAVKNFRILNERNFKNGEYWFENPNATRYLFSPSAYNLRKGEAYYQNTYIVINSFNYGVTDRFTIGAGFELISTFSGTPIFFITPKYSFPISENWNAGAGILYANAAGFDEEFSGLGVGYGIVTYGSRDNNVTLGAGFGYVSGEASGEPVINLSGMRRVSRKIALVTENWFVPADGYYGVYSYGLRFMGEKITVDLAFLNNADIARDIVFIGVPYLDFVVKFGK</sequence>
<evidence type="ECO:0000313" key="2">
    <source>
        <dbReference type="EMBL" id="MFD3002524.1"/>
    </source>
</evidence>
<accession>A0ABW6C1H9</accession>
<feature type="signal peptide" evidence="1">
    <location>
        <begin position="1"/>
        <end position="30"/>
    </location>
</feature>
<reference evidence="3" key="1">
    <citation type="journal article" date="2019" name="Int. J. Syst. Evol. Microbiol.">
        <title>The Global Catalogue of Microorganisms (GCM) 10K type strain sequencing project: providing services to taxonomists for standard genome sequencing and annotation.</title>
        <authorList>
            <consortium name="The Broad Institute Genomics Platform"/>
            <consortium name="The Broad Institute Genome Sequencing Center for Infectious Disease"/>
            <person name="Wu L."/>
            <person name="Ma J."/>
        </authorList>
    </citation>
    <scope>NUCLEOTIDE SEQUENCE [LARGE SCALE GENOMIC DNA]</scope>
    <source>
        <strain evidence="3">KCTC 23984</strain>
    </source>
</reference>
<proteinExistence type="predicted"/>
<evidence type="ECO:0000313" key="3">
    <source>
        <dbReference type="Proteomes" id="UP001597641"/>
    </source>
</evidence>
<name>A0ABW6C1H9_9BACT</name>
<organism evidence="2 3">
    <name type="scientific">Pontibacter toksunensis</name>
    <dbReference type="NCBI Taxonomy" id="1332631"/>
    <lineage>
        <taxon>Bacteria</taxon>
        <taxon>Pseudomonadati</taxon>
        <taxon>Bacteroidota</taxon>
        <taxon>Cytophagia</taxon>
        <taxon>Cytophagales</taxon>
        <taxon>Hymenobacteraceae</taxon>
        <taxon>Pontibacter</taxon>
    </lineage>
</organism>
<evidence type="ECO:0000256" key="1">
    <source>
        <dbReference type="SAM" id="SignalP"/>
    </source>
</evidence>
<dbReference type="Proteomes" id="UP001597641">
    <property type="component" value="Unassembled WGS sequence"/>
</dbReference>
<comment type="caution">
    <text evidence="2">The sequence shown here is derived from an EMBL/GenBank/DDBJ whole genome shotgun (WGS) entry which is preliminary data.</text>
</comment>
<dbReference type="RefSeq" id="WP_377488072.1">
    <property type="nucleotide sequence ID" value="NZ_JBHUOX010000017.1"/>
</dbReference>
<protein>
    <submittedName>
        <fullName evidence="2">Uncharacterized protein</fullName>
    </submittedName>
</protein>
<keyword evidence="1" id="KW-0732">Signal</keyword>
<feature type="chain" id="PRO_5046401689" evidence="1">
    <location>
        <begin position="31"/>
        <end position="306"/>
    </location>
</feature>
<gene>
    <name evidence="2" type="ORF">ACFS7Z_19285</name>
</gene>